<dbReference type="GeneID" id="8197561"/>
<name>C4QVX9_KOMPG</name>
<evidence type="ECO:0000256" key="2">
    <source>
        <dbReference type="ARBA" id="ARBA00012176"/>
    </source>
</evidence>
<dbReference type="EC" id="3.5.1.89" evidence="2"/>
<proteinExistence type="inferred from homology"/>
<dbReference type="OMA" id="YVLESVN"/>
<dbReference type="eggNOG" id="KOG3332">
    <property type="taxonomic scope" value="Eukaryota"/>
</dbReference>
<reference evidence="3 4" key="1">
    <citation type="journal article" date="2009" name="Nat. Biotechnol.">
        <title>Genome sequence of the recombinant protein production host Pichia pastoris.</title>
        <authorList>
            <person name="De Schutter K."/>
            <person name="Lin Y.C."/>
            <person name="Tiels P."/>
            <person name="Van Hecke A."/>
            <person name="Glinka S."/>
            <person name="Weber-Lehmann J."/>
            <person name="Rouze P."/>
            <person name="Van de Peer Y."/>
            <person name="Callewaert N."/>
        </authorList>
    </citation>
    <scope>NUCLEOTIDE SEQUENCE [LARGE SCALE GENOMIC DNA]</scope>
    <source>
        <strain evidence="4">GS115 / ATCC 20864</strain>
    </source>
</reference>
<keyword evidence="4" id="KW-1185">Reference proteome</keyword>
<dbReference type="UniPathway" id="UPA00196"/>
<dbReference type="AlphaFoldDB" id="C4QVX9"/>
<evidence type="ECO:0000256" key="1">
    <source>
        <dbReference type="ARBA" id="ARBA00006066"/>
    </source>
</evidence>
<protein>
    <recommendedName>
        <fullName evidence="2">N-acetylglucosaminylphosphatidylinositol deacetylase</fullName>
        <ecNumber evidence="2">3.5.1.89</ecNumber>
    </recommendedName>
</protein>
<accession>C4QVX9</accession>
<gene>
    <name evidence="3" type="ordered locus">PAS_chr1-1_0044</name>
</gene>
<dbReference type="GO" id="GO:0006506">
    <property type="term" value="P:GPI anchor biosynthetic process"/>
    <property type="evidence" value="ECO:0007669"/>
    <property type="project" value="UniProtKB-UniPathway"/>
</dbReference>
<dbReference type="EMBL" id="FN392319">
    <property type="protein sequence ID" value="CAY67402.1"/>
    <property type="molecule type" value="Genomic_DNA"/>
</dbReference>
<dbReference type="FunCoup" id="C4QVX9">
    <property type="interactions" value="548"/>
</dbReference>
<dbReference type="InParanoid" id="C4QVX9"/>
<dbReference type="Pfam" id="PF02585">
    <property type="entry name" value="PIG-L"/>
    <property type="match status" value="1"/>
</dbReference>
<dbReference type="InterPro" id="IPR003737">
    <property type="entry name" value="GlcNAc_PI_deacetylase-related"/>
</dbReference>
<dbReference type="STRING" id="644223.C4QVX9"/>
<dbReference type="GO" id="GO:0005783">
    <property type="term" value="C:endoplasmic reticulum"/>
    <property type="evidence" value="ECO:0007669"/>
    <property type="project" value="TreeGrafter"/>
</dbReference>
<dbReference type="GO" id="GO:0000225">
    <property type="term" value="F:N-acetylglucosaminylphosphatidylinositol deacetylase activity"/>
    <property type="evidence" value="ECO:0007669"/>
    <property type="project" value="UniProtKB-EC"/>
</dbReference>
<dbReference type="Proteomes" id="UP000000314">
    <property type="component" value="Chromosome 1"/>
</dbReference>
<organism evidence="3 4">
    <name type="scientific">Komagataella phaffii (strain GS115 / ATCC 20864)</name>
    <name type="common">Yeast</name>
    <name type="synonym">Pichia pastoris</name>
    <dbReference type="NCBI Taxonomy" id="644223"/>
    <lineage>
        <taxon>Eukaryota</taxon>
        <taxon>Fungi</taxon>
        <taxon>Dikarya</taxon>
        <taxon>Ascomycota</taxon>
        <taxon>Saccharomycotina</taxon>
        <taxon>Pichiomycetes</taxon>
        <taxon>Pichiales</taxon>
        <taxon>Pichiaceae</taxon>
        <taxon>Komagataella</taxon>
    </lineage>
</organism>
<dbReference type="InterPro" id="IPR024078">
    <property type="entry name" value="LmbE-like_dom_sf"/>
</dbReference>
<sequence length="333" mass="38406">MLAAIKVLIFLYGIWLLLSSVIPSFERNPLLKLDDYHGVLGSDHQALQYQLLNTSRYNLNSEAVVANGLVNTDVYLVIAHPDDEVMFFTPVVTELAKELYFNKLHIFCFSNGNSEGLGQTRHNELLRSAEVIGIDKENVQILDKPQFRDSMDQIWETEDIVKELENSIQPRKLDFFNLIRTGKAAHKISIITFDDLGVSKHPNHKSLYHGCVEFVKKRQETQSIDLFVLRTQGMIPKYSATLLSIFGILKKRLDFAAEWLETKDLKVISDFCSTLRQYNSIPDDTRLSIFGDITTLITALHSMNVAHDSQMVWFRWLWMFFSSYLSYNELTRL</sequence>
<dbReference type="RefSeq" id="XP_002489683.1">
    <property type="nucleotide sequence ID" value="XM_002489638.1"/>
</dbReference>
<dbReference type="HOGENOM" id="CLU_034979_0_0_1"/>
<evidence type="ECO:0000313" key="3">
    <source>
        <dbReference type="EMBL" id="CAY67402.1"/>
    </source>
</evidence>
<comment type="similarity">
    <text evidence="1">Belongs to the PIGL family.</text>
</comment>
<dbReference type="PANTHER" id="PTHR12993">
    <property type="entry name" value="N-ACETYLGLUCOSAMINYL-PHOSPHATIDYLINOSITOL DE-N-ACETYLASE-RELATED"/>
    <property type="match status" value="1"/>
</dbReference>
<dbReference type="GO" id="GO:0016020">
    <property type="term" value="C:membrane"/>
    <property type="evidence" value="ECO:0007669"/>
    <property type="project" value="GOC"/>
</dbReference>
<dbReference type="OrthoDB" id="440160at2759"/>
<dbReference type="Gene3D" id="3.40.50.10320">
    <property type="entry name" value="LmbE-like"/>
    <property type="match status" value="1"/>
</dbReference>
<dbReference type="SUPFAM" id="SSF102588">
    <property type="entry name" value="LmbE-like"/>
    <property type="match status" value="1"/>
</dbReference>
<evidence type="ECO:0000313" key="4">
    <source>
        <dbReference type="Proteomes" id="UP000000314"/>
    </source>
</evidence>
<dbReference type="KEGG" id="ppa:PAS_chr1-1_0044"/>
<dbReference type="PANTHER" id="PTHR12993:SF11">
    <property type="entry name" value="N-ACETYLGLUCOSAMINYL-PHOSPHATIDYLINOSITOL DE-N-ACETYLASE"/>
    <property type="match status" value="1"/>
</dbReference>